<dbReference type="PANTHER" id="PTHR43471">
    <property type="entry name" value="ABC TRANSPORTER PERMEASE"/>
    <property type="match status" value="1"/>
</dbReference>
<evidence type="ECO:0000313" key="2">
    <source>
        <dbReference type="EMBL" id="AYC30657.1"/>
    </source>
</evidence>
<evidence type="ECO:0000256" key="1">
    <source>
        <dbReference type="SAM" id="Phobius"/>
    </source>
</evidence>
<name>A0A385YXL4_9BACL</name>
<dbReference type="EMBL" id="CP032418">
    <property type="protein sequence ID" value="AYC30657.1"/>
    <property type="molecule type" value="Genomic_DNA"/>
</dbReference>
<dbReference type="PANTHER" id="PTHR43471:SF14">
    <property type="entry name" value="ABC-2 TYPE TRANSPORT SYSTEM PERMEASE PROTEIN"/>
    <property type="match status" value="1"/>
</dbReference>
<proteinExistence type="predicted"/>
<feature type="transmembrane region" description="Helical" evidence="1">
    <location>
        <begin position="75"/>
        <end position="93"/>
    </location>
</feature>
<keyword evidence="1" id="KW-0472">Membrane</keyword>
<protein>
    <submittedName>
        <fullName evidence="2">ABC transporter permease</fullName>
    </submittedName>
</protein>
<dbReference type="OrthoDB" id="4187110at2"/>
<feature type="transmembrane region" description="Helical" evidence="1">
    <location>
        <begin position="229"/>
        <end position="251"/>
    </location>
</feature>
<accession>A0A385YXL4</accession>
<dbReference type="GO" id="GO:0005886">
    <property type="term" value="C:plasma membrane"/>
    <property type="evidence" value="ECO:0007669"/>
    <property type="project" value="UniProtKB-SubCell"/>
</dbReference>
<reference evidence="3" key="1">
    <citation type="submission" date="2018-09" db="EMBL/GenBank/DDBJ databases">
        <authorList>
            <person name="Zhu H."/>
        </authorList>
    </citation>
    <scope>NUCLEOTIDE SEQUENCE [LARGE SCALE GENOMIC DNA]</scope>
    <source>
        <strain evidence="3">K2R23-3</strain>
    </source>
</reference>
<feature type="transmembrane region" description="Helical" evidence="1">
    <location>
        <begin position="153"/>
        <end position="178"/>
    </location>
</feature>
<feature type="transmembrane region" description="Helical" evidence="1">
    <location>
        <begin position="21"/>
        <end position="42"/>
    </location>
</feature>
<feature type="transmembrane region" description="Helical" evidence="1">
    <location>
        <begin position="114"/>
        <end position="141"/>
    </location>
</feature>
<dbReference type="GO" id="GO:0140359">
    <property type="term" value="F:ABC-type transporter activity"/>
    <property type="evidence" value="ECO:0007669"/>
    <property type="project" value="InterPro"/>
</dbReference>
<feature type="transmembrane region" description="Helical" evidence="1">
    <location>
        <begin position="185"/>
        <end position="205"/>
    </location>
</feature>
<dbReference type="AlphaFoldDB" id="A0A385YXL4"/>
<dbReference type="Pfam" id="PF12730">
    <property type="entry name" value="ABC2_membrane_4"/>
    <property type="match status" value="1"/>
</dbReference>
<dbReference type="KEGG" id="paek:D3873_12795"/>
<dbReference type="Proteomes" id="UP000265725">
    <property type="component" value="Chromosome"/>
</dbReference>
<keyword evidence="1" id="KW-0812">Transmembrane</keyword>
<dbReference type="RefSeq" id="WP_119884370.1">
    <property type="nucleotide sequence ID" value="NZ_CP032418.1"/>
</dbReference>
<gene>
    <name evidence="2" type="ORF">D3873_12795</name>
</gene>
<keyword evidence="3" id="KW-1185">Reference proteome</keyword>
<keyword evidence="1" id="KW-1133">Transmembrane helix</keyword>
<evidence type="ECO:0000313" key="3">
    <source>
        <dbReference type="Proteomes" id="UP000265725"/>
    </source>
</evidence>
<sequence length="261" mass="29775">MRSYGTFLWKEWTEVTRNFKLLWIPLVFLLFGFSEPLTSYYLPDILEKFGNLPEGTVIPIPHIDPAEVIAATVSQYEFIGMIVLVAAFSGTISKERQNGTATLIYARPISFTSYYLAKWTVGVIVTFLGVVPGLFISWWYTGMLFEYVEIEKFFSFVGIYLVWWLFVLTVIVTLSAWFRSALATVLSFAVVILIPIILSFVGNYWPMHPWKLTSYAIAWMRDGVDSNDIWITIGLTVMISLFLLWLGIIGAKVNTKKAKIS</sequence>
<organism evidence="2 3">
    <name type="scientific">Paenisporosarcina cavernae</name>
    <dbReference type="NCBI Taxonomy" id="2320858"/>
    <lineage>
        <taxon>Bacteria</taxon>
        <taxon>Bacillati</taxon>
        <taxon>Bacillota</taxon>
        <taxon>Bacilli</taxon>
        <taxon>Bacillales</taxon>
        <taxon>Caryophanaceae</taxon>
        <taxon>Paenisporosarcina</taxon>
    </lineage>
</organism>